<dbReference type="InterPro" id="IPR006311">
    <property type="entry name" value="TAT_signal"/>
</dbReference>
<feature type="signal peptide" evidence="1">
    <location>
        <begin position="1"/>
        <end position="27"/>
    </location>
</feature>
<name>A0A5S4YA72_9BRAD</name>
<keyword evidence="1" id="KW-0732">Signal</keyword>
<gene>
    <name evidence="2" type="ORF">FXV83_38925</name>
</gene>
<evidence type="ECO:0000313" key="2">
    <source>
        <dbReference type="EMBL" id="TYO61320.1"/>
    </source>
</evidence>
<dbReference type="InterPro" id="IPR011051">
    <property type="entry name" value="RmlC_Cupin_sf"/>
</dbReference>
<dbReference type="PROSITE" id="PS51318">
    <property type="entry name" value="TAT"/>
    <property type="match status" value="1"/>
</dbReference>
<feature type="chain" id="PRO_5024274101" evidence="1">
    <location>
        <begin position="28"/>
        <end position="135"/>
    </location>
</feature>
<evidence type="ECO:0000313" key="3">
    <source>
        <dbReference type="Proteomes" id="UP000324797"/>
    </source>
</evidence>
<sequence>MSKIDRRSALAFGLAAATAAMIKPAAAQTSGYKDSTPWPGVVVREYDGETPSLIPGFKTVSMRDIIMQPGSKTMGPPMMNAMICHITEGELRLEQDEKTFTGKKNFVWTCNKDTKEQAFNDGNVVAIMRIADLKA</sequence>
<protein>
    <submittedName>
        <fullName evidence="2">Uncharacterized protein</fullName>
    </submittedName>
</protein>
<dbReference type="SUPFAM" id="SSF51182">
    <property type="entry name" value="RmlC-like cupins"/>
    <property type="match status" value="1"/>
</dbReference>
<dbReference type="AlphaFoldDB" id="A0A5S4YA72"/>
<dbReference type="Proteomes" id="UP000324797">
    <property type="component" value="Unassembled WGS sequence"/>
</dbReference>
<dbReference type="RefSeq" id="WP_148745319.1">
    <property type="nucleotide sequence ID" value="NZ_VSTH01000190.1"/>
</dbReference>
<reference evidence="2 3" key="1">
    <citation type="submission" date="2019-08" db="EMBL/GenBank/DDBJ databases">
        <title>Bradyrhizobium hipponensis sp. nov., a rhizobium isolated from a Lupinus angustifolius root nodule in Tunisia.</title>
        <authorList>
            <person name="Off K."/>
            <person name="Rejili M."/>
            <person name="Mars M."/>
            <person name="Brachmann A."/>
            <person name="Marin M."/>
        </authorList>
    </citation>
    <scope>NUCLEOTIDE SEQUENCE [LARGE SCALE GENOMIC DNA]</scope>
    <source>
        <strain evidence="3">aSej3</strain>
    </source>
</reference>
<keyword evidence="3" id="KW-1185">Reference proteome</keyword>
<proteinExistence type="predicted"/>
<comment type="caution">
    <text evidence="2">The sequence shown here is derived from an EMBL/GenBank/DDBJ whole genome shotgun (WGS) entry which is preliminary data.</text>
</comment>
<organism evidence="2 3">
    <name type="scientific">Bradyrhizobium hipponense</name>
    <dbReference type="NCBI Taxonomy" id="2605638"/>
    <lineage>
        <taxon>Bacteria</taxon>
        <taxon>Pseudomonadati</taxon>
        <taxon>Pseudomonadota</taxon>
        <taxon>Alphaproteobacteria</taxon>
        <taxon>Hyphomicrobiales</taxon>
        <taxon>Nitrobacteraceae</taxon>
        <taxon>Bradyrhizobium</taxon>
    </lineage>
</organism>
<evidence type="ECO:0000256" key="1">
    <source>
        <dbReference type="SAM" id="SignalP"/>
    </source>
</evidence>
<dbReference type="EMBL" id="VSTH01000190">
    <property type="protein sequence ID" value="TYO61320.1"/>
    <property type="molecule type" value="Genomic_DNA"/>
</dbReference>
<accession>A0A5S4YA72</accession>